<dbReference type="EMBL" id="LHZR01000087">
    <property type="protein sequence ID" value="KXV50004.1"/>
    <property type="molecule type" value="Genomic_DNA"/>
</dbReference>
<organism evidence="1 2">
    <name type="scientific">Gluconobacter albidus</name>
    <dbReference type="NCBI Taxonomy" id="318683"/>
    <lineage>
        <taxon>Bacteria</taxon>
        <taxon>Pseudomonadati</taxon>
        <taxon>Pseudomonadota</taxon>
        <taxon>Alphaproteobacteria</taxon>
        <taxon>Acetobacterales</taxon>
        <taxon>Acetobacteraceae</taxon>
        <taxon>Gluconobacter</taxon>
    </lineage>
</organism>
<evidence type="ECO:0000313" key="1">
    <source>
        <dbReference type="EMBL" id="KXV50004.1"/>
    </source>
</evidence>
<gene>
    <name evidence="1" type="ORF">AD945_02925</name>
</gene>
<accession>A0A149TM50</accession>
<dbReference type="Proteomes" id="UP000075636">
    <property type="component" value="Unassembled WGS sequence"/>
</dbReference>
<name>A0A149TM50_9PROT</name>
<dbReference type="AlphaFoldDB" id="A0A149TM50"/>
<proteinExistence type="predicted"/>
<protein>
    <submittedName>
        <fullName evidence="1">Uncharacterized protein</fullName>
    </submittedName>
</protein>
<reference evidence="1 2" key="1">
    <citation type="submission" date="2015-06" db="EMBL/GenBank/DDBJ databases">
        <title>Improved classification and identification of acetic acid bacteria using matrix-assisted laser desorption/ionization time-of-flight mass spectrometry; Gluconobacter nephelii and Gluconobacter uchimurae are later heterotypic synonyms of Gluconobacter japonicus and Gluconobacter oxydans, respectively.</title>
        <authorList>
            <person name="Li L."/>
            <person name="Cleenwerck I."/>
            <person name="De Vuyst L."/>
            <person name="Vandamme P."/>
        </authorList>
    </citation>
    <scope>NUCLEOTIDE SEQUENCE [LARGE SCALE GENOMIC DNA]</scope>
    <source>
        <strain evidence="1 2">LMG 1768</strain>
    </source>
</reference>
<comment type="caution">
    <text evidence="1">The sequence shown here is derived from an EMBL/GenBank/DDBJ whole genome shotgun (WGS) entry which is preliminary data.</text>
</comment>
<sequence>MCWVGAVVNSSHPEEFDIPGFRSVPRKRRTGCHCQIEFSLSPTVSNSNAMVHDNIKVQIRPCTAEPPQCFRKCFDSDFLRQPNPDWITSALFAKSCHDFFAK</sequence>
<evidence type="ECO:0000313" key="2">
    <source>
        <dbReference type="Proteomes" id="UP000075636"/>
    </source>
</evidence>